<evidence type="ECO:0000256" key="1">
    <source>
        <dbReference type="ARBA" id="ARBA00008276"/>
    </source>
</evidence>
<dbReference type="SUPFAM" id="SSF53244">
    <property type="entry name" value="MurD-like peptide ligases, peptide-binding domain"/>
    <property type="match status" value="1"/>
</dbReference>
<sequence>MNYKETMNELSKGHVFGKDPISLKLFKTYMNSKNNIQKQLKCIHISGTNGKGSTSYAMEQILMEAGYKTGVYSSPNIESDFDCIRINGKKISQERYESYINLYFDEWKQYGLSSFEAEVFLSFLYFIEEKTDFVIYEVGMGGKEDATNVIDSILSIITNIGLDHCDYLGNTYLEIAQKKAGIIKKNSLFITGEKRKDCLDWFSYICHQKHTKMYTAIKEESYIDSGLHLNVMDYSNIYIPVYASYQSKNISLAIQALEVLKKENYIQFKKEDVYKGLSHFHWTGRFEIVRKDPLIILDGAHNLEGIKELVNSCKDIKNLSVLFSALKDKPYDDMLEELKKISSHIMVCDFEHNRKADVSLFLKHDVEVIDSYEKIINEIQTPLLICGSLYFISQVRKKILL</sequence>
<protein>
    <recommendedName>
        <fullName evidence="2">tetrahydrofolate synthase</fullName>
        <ecNumber evidence="2">6.3.2.17</ecNumber>
    </recommendedName>
    <alternativeName>
        <fullName evidence="8">Tetrahydrofolylpolyglutamate synthase</fullName>
    </alternativeName>
</protein>
<dbReference type="EMBL" id="VUMM01000023">
    <property type="protein sequence ID" value="MSS02204.1"/>
    <property type="molecule type" value="Genomic_DNA"/>
</dbReference>
<dbReference type="Gene3D" id="3.40.1190.10">
    <property type="entry name" value="Mur-like, catalytic domain"/>
    <property type="match status" value="1"/>
</dbReference>
<comment type="caution">
    <text evidence="12">The sequence shown here is derived from an EMBL/GenBank/DDBJ whole genome shotgun (WGS) entry which is preliminary data.</text>
</comment>
<evidence type="ECO:0000259" key="11">
    <source>
        <dbReference type="Pfam" id="PF08245"/>
    </source>
</evidence>
<feature type="domain" description="Mur ligase central" evidence="11">
    <location>
        <begin position="45"/>
        <end position="254"/>
    </location>
</feature>
<reference evidence="12 13" key="1">
    <citation type="submission" date="2019-08" db="EMBL/GenBank/DDBJ databases">
        <title>In-depth cultivation of the pig gut microbiome towards novel bacterial diversity and tailored functional studies.</title>
        <authorList>
            <person name="Wylensek D."/>
            <person name="Hitch T.C.A."/>
            <person name="Clavel T."/>
        </authorList>
    </citation>
    <scope>NUCLEOTIDE SEQUENCE [LARGE SCALE GENOMIC DNA]</scope>
    <source>
        <strain evidence="12 13">LKV-178-WT-2G</strain>
    </source>
</reference>
<dbReference type="RefSeq" id="WP_154461194.1">
    <property type="nucleotide sequence ID" value="NZ_VUMM01000023.1"/>
</dbReference>
<evidence type="ECO:0000256" key="9">
    <source>
        <dbReference type="ARBA" id="ARBA00047493"/>
    </source>
</evidence>
<evidence type="ECO:0000256" key="6">
    <source>
        <dbReference type="ARBA" id="ARBA00022840"/>
    </source>
</evidence>
<evidence type="ECO:0000256" key="4">
    <source>
        <dbReference type="ARBA" id="ARBA00022723"/>
    </source>
</evidence>
<comment type="catalytic activity">
    <reaction evidence="9">
        <text>(6S)-5,6,7,8-tetrahydrofolyl-(gamma-L-Glu)(n) + L-glutamate + ATP = (6S)-5,6,7,8-tetrahydrofolyl-(gamma-L-Glu)(n+1) + ADP + phosphate + H(+)</text>
        <dbReference type="Rhea" id="RHEA:10580"/>
        <dbReference type="Rhea" id="RHEA-COMP:14738"/>
        <dbReference type="Rhea" id="RHEA-COMP:14740"/>
        <dbReference type="ChEBI" id="CHEBI:15378"/>
        <dbReference type="ChEBI" id="CHEBI:29985"/>
        <dbReference type="ChEBI" id="CHEBI:30616"/>
        <dbReference type="ChEBI" id="CHEBI:43474"/>
        <dbReference type="ChEBI" id="CHEBI:141005"/>
        <dbReference type="ChEBI" id="CHEBI:456216"/>
        <dbReference type="EC" id="6.3.2.17"/>
    </reaction>
</comment>
<dbReference type="GO" id="GO:0004326">
    <property type="term" value="F:tetrahydrofolylpolyglutamate synthase activity"/>
    <property type="evidence" value="ECO:0007669"/>
    <property type="project" value="UniProtKB-EC"/>
</dbReference>
<dbReference type="PROSITE" id="PS01012">
    <property type="entry name" value="FOLYLPOLYGLU_SYNT_2"/>
    <property type="match status" value="1"/>
</dbReference>
<dbReference type="SUPFAM" id="SSF53623">
    <property type="entry name" value="MurD-like peptide ligases, catalytic domain"/>
    <property type="match status" value="1"/>
</dbReference>
<dbReference type="PANTHER" id="PTHR11136:SF0">
    <property type="entry name" value="DIHYDROFOLATE SYNTHETASE-RELATED"/>
    <property type="match status" value="1"/>
</dbReference>
<keyword evidence="5" id="KW-0547">Nucleotide-binding</keyword>
<keyword evidence="7" id="KW-0460">Magnesium</keyword>
<keyword evidence="13" id="KW-1185">Reference proteome</keyword>
<comment type="similarity">
    <text evidence="1">Belongs to the folylpolyglutamate synthase family.</text>
</comment>
<dbReference type="InterPro" id="IPR018109">
    <property type="entry name" value="Folylpolyglutamate_synth_CS"/>
</dbReference>
<proteinExistence type="inferred from homology"/>
<evidence type="ECO:0000256" key="3">
    <source>
        <dbReference type="ARBA" id="ARBA00022598"/>
    </source>
</evidence>
<dbReference type="InterPro" id="IPR013221">
    <property type="entry name" value="Mur_ligase_cen"/>
</dbReference>
<evidence type="ECO:0000313" key="12">
    <source>
        <dbReference type="EMBL" id="MSS02204.1"/>
    </source>
</evidence>
<dbReference type="EC" id="6.3.2.17" evidence="2"/>
<dbReference type="Proteomes" id="UP000470082">
    <property type="component" value="Unassembled WGS sequence"/>
</dbReference>
<dbReference type="PIRSF" id="PIRSF001563">
    <property type="entry name" value="Folylpolyglu_synth"/>
    <property type="match status" value="1"/>
</dbReference>
<evidence type="ECO:0000313" key="13">
    <source>
        <dbReference type="Proteomes" id="UP000470082"/>
    </source>
</evidence>
<name>A0A7X2N489_9FIRM</name>
<dbReference type="InterPro" id="IPR036615">
    <property type="entry name" value="Mur_ligase_C_dom_sf"/>
</dbReference>
<accession>A0A7X2N489</accession>
<dbReference type="GO" id="GO:0005524">
    <property type="term" value="F:ATP binding"/>
    <property type="evidence" value="ECO:0007669"/>
    <property type="project" value="UniProtKB-KW"/>
</dbReference>
<dbReference type="PROSITE" id="PS01011">
    <property type="entry name" value="FOLYLPOLYGLU_SYNT_1"/>
    <property type="match status" value="1"/>
</dbReference>
<keyword evidence="4" id="KW-0479">Metal-binding</keyword>
<dbReference type="PANTHER" id="PTHR11136">
    <property type="entry name" value="FOLYLPOLYGLUTAMATE SYNTHASE-RELATED"/>
    <property type="match status" value="1"/>
</dbReference>
<feature type="domain" description="Mur ligase C-terminal" evidence="10">
    <location>
        <begin position="284"/>
        <end position="378"/>
    </location>
</feature>
<keyword evidence="3" id="KW-0436">Ligase</keyword>
<dbReference type="Gene3D" id="3.90.190.20">
    <property type="entry name" value="Mur ligase, C-terminal domain"/>
    <property type="match status" value="1"/>
</dbReference>
<dbReference type="InterPro" id="IPR001645">
    <property type="entry name" value="Folylpolyglutamate_synth"/>
</dbReference>
<gene>
    <name evidence="12" type="ORF">FYJ50_08915</name>
</gene>
<evidence type="ECO:0000256" key="5">
    <source>
        <dbReference type="ARBA" id="ARBA00022741"/>
    </source>
</evidence>
<keyword evidence="6" id="KW-0067">ATP-binding</keyword>
<dbReference type="GO" id="GO:0046872">
    <property type="term" value="F:metal ion binding"/>
    <property type="evidence" value="ECO:0007669"/>
    <property type="project" value="UniProtKB-KW"/>
</dbReference>
<dbReference type="NCBIfam" id="TIGR01499">
    <property type="entry name" value="folC"/>
    <property type="match status" value="1"/>
</dbReference>
<organism evidence="12 13">
    <name type="scientific">Floccifex porci</name>
    <dbReference type="NCBI Taxonomy" id="2606629"/>
    <lineage>
        <taxon>Bacteria</taxon>
        <taxon>Bacillati</taxon>
        <taxon>Bacillota</taxon>
        <taxon>Erysipelotrichia</taxon>
        <taxon>Erysipelotrichales</taxon>
        <taxon>Erysipelotrichaceae</taxon>
        <taxon>Floccifex</taxon>
    </lineage>
</organism>
<dbReference type="GO" id="GO:0008841">
    <property type="term" value="F:dihydrofolate synthase activity"/>
    <property type="evidence" value="ECO:0007669"/>
    <property type="project" value="TreeGrafter"/>
</dbReference>
<evidence type="ECO:0000259" key="10">
    <source>
        <dbReference type="Pfam" id="PF02875"/>
    </source>
</evidence>
<dbReference type="AlphaFoldDB" id="A0A7X2N489"/>
<dbReference type="InterPro" id="IPR004101">
    <property type="entry name" value="Mur_ligase_C"/>
</dbReference>
<dbReference type="GO" id="GO:0005737">
    <property type="term" value="C:cytoplasm"/>
    <property type="evidence" value="ECO:0007669"/>
    <property type="project" value="TreeGrafter"/>
</dbReference>
<evidence type="ECO:0000256" key="2">
    <source>
        <dbReference type="ARBA" id="ARBA00013025"/>
    </source>
</evidence>
<evidence type="ECO:0000256" key="8">
    <source>
        <dbReference type="ARBA" id="ARBA00030592"/>
    </source>
</evidence>
<dbReference type="InterPro" id="IPR036565">
    <property type="entry name" value="Mur-like_cat_sf"/>
</dbReference>
<dbReference type="Pfam" id="PF02875">
    <property type="entry name" value="Mur_ligase_C"/>
    <property type="match status" value="1"/>
</dbReference>
<evidence type="ECO:0000256" key="7">
    <source>
        <dbReference type="ARBA" id="ARBA00022842"/>
    </source>
</evidence>
<dbReference type="Pfam" id="PF08245">
    <property type="entry name" value="Mur_ligase_M"/>
    <property type="match status" value="1"/>
</dbReference>